<proteinExistence type="predicted"/>
<dbReference type="KEGG" id="nai:NECAME_15097"/>
<dbReference type="Proteomes" id="UP001303046">
    <property type="component" value="Unassembled WGS sequence"/>
</dbReference>
<keyword evidence="2" id="KW-1185">Reference proteome</keyword>
<evidence type="ECO:0000313" key="1">
    <source>
        <dbReference type="EMBL" id="KAK6757660.1"/>
    </source>
</evidence>
<dbReference type="CTD" id="25355124"/>
<evidence type="ECO:0000313" key="2">
    <source>
        <dbReference type="Proteomes" id="UP001303046"/>
    </source>
</evidence>
<comment type="caution">
    <text evidence="1">The sequence shown here is derived from an EMBL/GenBank/DDBJ whole genome shotgun (WGS) entry which is preliminary data.</text>
</comment>
<accession>A0ABR1E4W6</accession>
<sequence length="172" mass="19137">MSTLLNSAPLHFPSDSGLLMKLELLTFDGNIIDEFSARFATLVGDKSQLDNTTKFSLLISCLRGRALQSVRGLSKTAGNHSIAMDILKTHYDDKVTMRHILCTKLAQLLVCDPEGSQLPTLYNRMFSLVRQFCDGADDSKQTALGALLLNKLPARVRSQIYDKNVQQPQRHS</sequence>
<gene>
    <name evidence="1" type="primary">Necator_chrV.g20252</name>
    <name evidence="1" type="ORF">RB195_015460</name>
</gene>
<protein>
    <submittedName>
        <fullName evidence="1">Uncharacterized protein</fullName>
    </submittedName>
</protein>
<reference evidence="1 2" key="1">
    <citation type="submission" date="2023-08" db="EMBL/GenBank/DDBJ databases">
        <title>A Necator americanus chromosomal reference genome.</title>
        <authorList>
            <person name="Ilik V."/>
            <person name="Petrzelkova K.J."/>
            <person name="Pardy F."/>
            <person name="Fuh T."/>
            <person name="Niatou-Singa F.S."/>
            <person name="Gouil Q."/>
            <person name="Baker L."/>
            <person name="Ritchie M.E."/>
            <person name="Jex A.R."/>
            <person name="Gazzola D."/>
            <person name="Li H."/>
            <person name="Toshio Fujiwara R."/>
            <person name="Zhan B."/>
            <person name="Aroian R.V."/>
            <person name="Pafco B."/>
            <person name="Schwarz E.M."/>
        </authorList>
    </citation>
    <scope>NUCLEOTIDE SEQUENCE [LARGE SCALE GENOMIC DNA]</scope>
    <source>
        <strain evidence="1 2">Aroian</strain>
        <tissue evidence="1">Whole animal</tissue>
    </source>
</reference>
<dbReference type="EMBL" id="JAVFWL010000005">
    <property type="protein sequence ID" value="KAK6757660.1"/>
    <property type="molecule type" value="Genomic_DNA"/>
</dbReference>
<name>A0ABR1E4W6_NECAM</name>
<dbReference type="InterPro" id="IPR005312">
    <property type="entry name" value="DUF1759"/>
</dbReference>
<organism evidence="1 2">
    <name type="scientific">Necator americanus</name>
    <name type="common">Human hookworm</name>
    <dbReference type="NCBI Taxonomy" id="51031"/>
    <lineage>
        <taxon>Eukaryota</taxon>
        <taxon>Metazoa</taxon>
        <taxon>Ecdysozoa</taxon>
        <taxon>Nematoda</taxon>
        <taxon>Chromadorea</taxon>
        <taxon>Rhabditida</taxon>
        <taxon>Rhabditina</taxon>
        <taxon>Rhabditomorpha</taxon>
        <taxon>Strongyloidea</taxon>
        <taxon>Ancylostomatidae</taxon>
        <taxon>Bunostominae</taxon>
        <taxon>Necator</taxon>
    </lineage>
</organism>
<dbReference type="Pfam" id="PF03564">
    <property type="entry name" value="DUF1759"/>
    <property type="match status" value="1"/>
</dbReference>